<feature type="transmembrane region" description="Helical" evidence="8">
    <location>
        <begin position="90"/>
        <end position="115"/>
    </location>
</feature>
<name>A0A4P9XTX7_9FUNG</name>
<feature type="transmembrane region" description="Helical" evidence="8">
    <location>
        <begin position="579"/>
        <end position="601"/>
    </location>
</feature>
<dbReference type="Proteomes" id="UP000271241">
    <property type="component" value="Unassembled WGS sequence"/>
</dbReference>
<dbReference type="AlphaFoldDB" id="A0A4P9XTX7"/>
<feature type="transmembrane region" description="Helical" evidence="8">
    <location>
        <begin position="178"/>
        <end position="197"/>
    </location>
</feature>
<evidence type="ECO:0000259" key="9">
    <source>
        <dbReference type="Pfam" id="PF02714"/>
    </source>
</evidence>
<evidence type="ECO:0000256" key="2">
    <source>
        <dbReference type="ARBA" id="ARBA00007779"/>
    </source>
</evidence>
<dbReference type="GO" id="GO:0005886">
    <property type="term" value="C:plasma membrane"/>
    <property type="evidence" value="ECO:0007669"/>
    <property type="project" value="TreeGrafter"/>
</dbReference>
<feature type="transmembrane region" description="Helical" evidence="8">
    <location>
        <begin position="758"/>
        <end position="778"/>
    </location>
</feature>
<dbReference type="EMBL" id="KZ992497">
    <property type="protein sequence ID" value="RKP09655.1"/>
    <property type="molecule type" value="Genomic_DNA"/>
</dbReference>
<evidence type="ECO:0000256" key="1">
    <source>
        <dbReference type="ARBA" id="ARBA00004141"/>
    </source>
</evidence>
<gene>
    <name evidence="12" type="ORF">THASP1DRAFT_28540</name>
</gene>
<accession>A0A4P9XTX7</accession>
<keyword evidence="4 8" id="KW-0812">Transmembrane</keyword>
<evidence type="ECO:0000256" key="4">
    <source>
        <dbReference type="ARBA" id="ARBA00022692"/>
    </source>
</evidence>
<keyword evidence="3" id="KW-0813">Transport</keyword>
<feature type="domain" description="CSC1/OSCA1-like N-terminal transmembrane" evidence="10">
    <location>
        <begin position="94"/>
        <end position="241"/>
    </location>
</feature>
<feature type="compositionally biased region" description="Acidic residues" evidence="7">
    <location>
        <begin position="822"/>
        <end position="833"/>
    </location>
</feature>
<feature type="transmembrane region" description="Helical" evidence="8">
    <location>
        <begin position="732"/>
        <end position="752"/>
    </location>
</feature>
<feature type="transmembrane region" description="Helical" evidence="8">
    <location>
        <begin position="621"/>
        <end position="650"/>
    </location>
</feature>
<dbReference type="InterPro" id="IPR045122">
    <property type="entry name" value="Csc1-like"/>
</dbReference>
<dbReference type="STRING" id="78915.A0A4P9XTX7"/>
<sequence>MHVSAAGTTQRAVDARSSRISLAHLRPSWQRWLLPLLLVAAIALRASAVPYTTRSHLLWDEDQTDEPSRASGRIGAYSADPDKELRQESMAYVLLTQLLATCTLGTLGFLLFCWLRTRWPEVYAPKEVARVLTPQSFMPKSFFGWIPGVLRLRESQVMATLGPDALTYLRLWDLGMRLFAALTFWALLLLVPINVFASHGDVSNKVPLSMDIVPPSSPYLLVHLIFIYLFTLLTCYYLHREYRSFVSLRRFFLTRSNPGVHAKTVLVSGLPRDLRADGGDSLRNFFEGLGVGKVHQAWVVPQVDQLQIALHKRANTLRALERSFTIWDKNRRRTERQNQALRRQMSAGEAAALIRTASSSSRPTIHVHNGHHSMVGWCEQATALMCGNADSLNEEMTDAIDHYTAKFVERDDAVRRLRRGPFTYSGTGFVTFKTQSSANIAAQTANCSEPFTCITRMAPEYRDIFWPNLSIEPQVKSMRIVALRVVVIAVVIFWAFPIAAVASLGNLSDLAATYPRFRPIVKWSPLLTRLAEGLLPTAAVSLMVALLKATFERFSVLQGHRTYSAIELSTLTKYFSFQLINVVLVHMITNTIIQTLLKIIAKPESIFEHLGSAFPKAAPFFINYMMLQSFVVLPVAELLQLSMIATRILGLFRARTPRERAALDRPPAPNYGWLYPLPLLLFVVALTFSVTVPLILPVAAVFFFAGKLIYSYQFVRVYQPRYESGGRAWPYIFRRLIVGLLLFQLSTSGLLTLKECRIYALLVLPALAGTLLFASYCVQVYESNSYYLPLDVASGLAREEEDVLLATGETPDGAGADKAESADEFGDRDDGEPDAGLYSPPASGAFPSPDLGASQRASIGSGSFWSKKLKRAASASIASTSSIGNSVAQVFNGRRSDPQNQAPMTRIDGVLDSDLKSYEHLAIKGELPQPWPPQGLHATRRRGVRSYFSL</sequence>
<keyword evidence="6 8" id="KW-0472">Membrane</keyword>
<keyword evidence="13" id="KW-1185">Reference proteome</keyword>
<keyword evidence="5 8" id="KW-1133">Transmembrane helix</keyword>
<dbReference type="PANTHER" id="PTHR13018:SF5">
    <property type="entry name" value="RE44586P"/>
    <property type="match status" value="1"/>
</dbReference>
<feature type="transmembrane region" description="Helical" evidence="8">
    <location>
        <begin position="481"/>
        <end position="506"/>
    </location>
</feature>
<proteinExistence type="inferred from homology"/>
<feature type="transmembrane region" description="Helical" evidence="8">
    <location>
        <begin position="217"/>
        <end position="239"/>
    </location>
</feature>
<dbReference type="Pfam" id="PF14703">
    <property type="entry name" value="PHM7_cyt"/>
    <property type="match status" value="1"/>
</dbReference>
<evidence type="ECO:0000256" key="8">
    <source>
        <dbReference type="SAM" id="Phobius"/>
    </source>
</evidence>
<organism evidence="12 13">
    <name type="scientific">Thamnocephalis sphaerospora</name>
    <dbReference type="NCBI Taxonomy" id="78915"/>
    <lineage>
        <taxon>Eukaryota</taxon>
        <taxon>Fungi</taxon>
        <taxon>Fungi incertae sedis</taxon>
        <taxon>Zoopagomycota</taxon>
        <taxon>Zoopagomycotina</taxon>
        <taxon>Zoopagomycetes</taxon>
        <taxon>Zoopagales</taxon>
        <taxon>Sigmoideomycetaceae</taxon>
        <taxon>Thamnocephalis</taxon>
    </lineage>
</organism>
<comment type="similarity">
    <text evidence="2">Belongs to the CSC1 (TC 1.A.17) family.</text>
</comment>
<evidence type="ECO:0000313" key="12">
    <source>
        <dbReference type="EMBL" id="RKP09655.1"/>
    </source>
</evidence>
<dbReference type="PANTHER" id="PTHR13018">
    <property type="entry name" value="PROBABLE MEMBRANE PROTEIN DUF221-RELATED"/>
    <property type="match status" value="1"/>
</dbReference>
<dbReference type="Pfam" id="PF02714">
    <property type="entry name" value="RSN1_7TM"/>
    <property type="match status" value="1"/>
</dbReference>
<evidence type="ECO:0000256" key="7">
    <source>
        <dbReference type="SAM" id="MobiDB-lite"/>
    </source>
</evidence>
<feature type="region of interest" description="Disordered" evidence="7">
    <location>
        <begin position="807"/>
        <end position="854"/>
    </location>
</feature>
<dbReference type="GO" id="GO:0005227">
    <property type="term" value="F:calcium-activated cation channel activity"/>
    <property type="evidence" value="ECO:0007669"/>
    <property type="project" value="InterPro"/>
</dbReference>
<feature type="domain" description="CSC1/OSCA1-like cytosolic" evidence="11">
    <location>
        <begin position="263"/>
        <end position="468"/>
    </location>
</feature>
<feature type="transmembrane region" description="Helical" evidence="8">
    <location>
        <begin position="671"/>
        <end position="688"/>
    </location>
</feature>
<comment type="subcellular location">
    <subcellularLocation>
        <location evidence="1">Membrane</location>
        <topology evidence="1">Multi-pass membrane protein</topology>
    </subcellularLocation>
</comment>
<evidence type="ECO:0000256" key="6">
    <source>
        <dbReference type="ARBA" id="ARBA00023136"/>
    </source>
</evidence>
<reference evidence="13" key="1">
    <citation type="journal article" date="2018" name="Nat. Microbiol.">
        <title>Leveraging single-cell genomics to expand the fungal tree of life.</title>
        <authorList>
            <person name="Ahrendt S.R."/>
            <person name="Quandt C.A."/>
            <person name="Ciobanu D."/>
            <person name="Clum A."/>
            <person name="Salamov A."/>
            <person name="Andreopoulos B."/>
            <person name="Cheng J.F."/>
            <person name="Woyke T."/>
            <person name="Pelin A."/>
            <person name="Henrissat B."/>
            <person name="Reynolds N.K."/>
            <person name="Benny G.L."/>
            <person name="Smith M.E."/>
            <person name="James T.Y."/>
            <person name="Grigoriev I.V."/>
        </authorList>
    </citation>
    <scope>NUCLEOTIDE SEQUENCE [LARGE SCALE GENOMIC DNA]</scope>
    <source>
        <strain evidence="13">RSA 1356</strain>
    </source>
</reference>
<evidence type="ECO:0000259" key="10">
    <source>
        <dbReference type="Pfam" id="PF13967"/>
    </source>
</evidence>
<dbReference type="InterPro" id="IPR027815">
    <property type="entry name" value="CSC1/OSCA1-like_cyt"/>
</dbReference>
<dbReference type="InterPro" id="IPR032880">
    <property type="entry name" value="CSC1/OSCA1-like_N"/>
</dbReference>
<feature type="transmembrane region" description="Helical" evidence="8">
    <location>
        <begin position="526"/>
        <end position="547"/>
    </location>
</feature>
<dbReference type="OrthoDB" id="1689567at2759"/>
<protein>
    <recommendedName>
        <fullName evidence="14">DUF221-domain-containing protein</fullName>
    </recommendedName>
</protein>
<evidence type="ECO:0000259" key="11">
    <source>
        <dbReference type="Pfam" id="PF14703"/>
    </source>
</evidence>
<feature type="domain" description="CSC1/OSCA1-like 7TM region" evidence="9">
    <location>
        <begin position="481"/>
        <end position="750"/>
    </location>
</feature>
<evidence type="ECO:0000256" key="5">
    <source>
        <dbReference type="ARBA" id="ARBA00022989"/>
    </source>
</evidence>
<evidence type="ECO:0000313" key="13">
    <source>
        <dbReference type="Proteomes" id="UP000271241"/>
    </source>
</evidence>
<evidence type="ECO:0008006" key="14">
    <source>
        <dbReference type="Google" id="ProtNLM"/>
    </source>
</evidence>
<dbReference type="Pfam" id="PF13967">
    <property type="entry name" value="RSN1_TM"/>
    <property type="match status" value="1"/>
</dbReference>
<dbReference type="InterPro" id="IPR003864">
    <property type="entry name" value="CSC1/OSCA1-like_7TM"/>
</dbReference>
<evidence type="ECO:0000256" key="3">
    <source>
        <dbReference type="ARBA" id="ARBA00022448"/>
    </source>
</evidence>